<dbReference type="EMBL" id="FOCO01000037">
    <property type="protein sequence ID" value="SEN98843.1"/>
    <property type="molecule type" value="Genomic_DNA"/>
</dbReference>
<dbReference type="Proteomes" id="UP000183002">
    <property type="component" value="Unassembled WGS sequence"/>
</dbReference>
<accession>A0A1H8L116</accession>
<organism evidence="2 3">
    <name type="scientific">Pseudorhodobacter antarcticus</name>
    <dbReference type="NCBI Taxonomy" id="1077947"/>
    <lineage>
        <taxon>Bacteria</taxon>
        <taxon>Pseudomonadati</taxon>
        <taxon>Pseudomonadota</taxon>
        <taxon>Alphaproteobacteria</taxon>
        <taxon>Rhodobacterales</taxon>
        <taxon>Paracoccaceae</taxon>
        <taxon>Pseudorhodobacter</taxon>
    </lineage>
</organism>
<sequence>MLGLEHRVARTARKAGLMTASAALIAVGAGFLTLAAWIYLAATQSALFAAGVIGLVYLGAGAVMLGLAARTPPAPHTAPPDALGGFSPMQLVLVSFLQGMDQGKKANHRQ</sequence>
<dbReference type="AlphaFoldDB" id="A0A1H8L116"/>
<reference evidence="2 3" key="1">
    <citation type="submission" date="2016-10" db="EMBL/GenBank/DDBJ databases">
        <authorList>
            <person name="de Groot N.N."/>
        </authorList>
    </citation>
    <scope>NUCLEOTIDE SEQUENCE [LARGE SCALE GENOMIC DNA]</scope>
    <source>
        <strain evidence="2 3">CGMCC 1.10836</strain>
    </source>
</reference>
<evidence type="ECO:0000313" key="3">
    <source>
        <dbReference type="Proteomes" id="UP000183002"/>
    </source>
</evidence>
<keyword evidence="3" id="KW-1185">Reference proteome</keyword>
<name>A0A1H8L116_9RHOB</name>
<protein>
    <recommendedName>
        <fullName evidence="4">Holin-X, holin superfamily III</fullName>
    </recommendedName>
</protein>
<feature type="transmembrane region" description="Helical" evidence="1">
    <location>
        <begin position="46"/>
        <end position="69"/>
    </location>
</feature>
<keyword evidence="1" id="KW-1133">Transmembrane helix</keyword>
<dbReference type="STRING" id="1077947.SAMN05216227_103720"/>
<gene>
    <name evidence="2" type="ORF">SAMN05216227_103720</name>
</gene>
<proteinExistence type="predicted"/>
<evidence type="ECO:0000256" key="1">
    <source>
        <dbReference type="SAM" id="Phobius"/>
    </source>
</evidence>
<evidence type="ECO:0008006" key="4">
    <source>
        <dbReference type="Google" id="ProtNLM"/>
    </source>
</evidence>
<keyword evidence="1" id="KW-0472">Membrane</keyword>
<keyword evidence="1" id="KW-0812">Transmembrane</keyword>
<evidence type="ECO:0000313" key="2">
    <source>
        <dbReference type="EMBL" id="SEN98843.1"/>
    </source>
</evidence>
<feature type="transmembrane region" description="Helical" evidence="1">
    <location>
        <begin position="20"/>
        <end position="40"/>
    </location>
</feature>
<dbReference type="RefSeq" id="WP_050520568.1">
    <property type="nucleotide sequence ID" value="NZ_FOCO01000037.1"/>
</dbReference>
<dbReference type="OrthoDB" id="7862864at2"/>